<organism evidence="1 2">
    <name type="scientific">Fodinibius halophilus</name>
    <dbReference type="NCBI Taxonomy" id="1736908"/>
    <lineage>
        <taxon>Bacteria</taxon>
        <taxon>Pseudomonadati</taxon>
        <taxon>Balneolota</taxon>
        <taxon>Balneolia</taxon>
        <taxon>Balneolales</taxon>
        <taxon>Balneolaceae</taxon>
        <taxon>Fodinibius</taxon>
    </lineage>
</organism>
<accession>A0A6M1T412</accession>
<dbReference type="InterPro" id="IPR021866">
    <property type="entry name" value="SpoIIAA-like"/>
</dbReference>
<comment type="caution">
    <text evidence="1">The sequence shown here is derived from an EMBL/GenBank/DDBJ whole genome shotgun (WGS) entry which is preliminary data.</text>
</comment>
<protein>
    <submittedName>
        <fullName evidence="1">STAS/SEC14 domain-containing protein</fullName>
    </submittedName>
</protein>
<sequence>MIEINEDINTGNLAFRVSGRISKEEIAELAPFISKHVQYLKDPHLLIIIENFKGWAAFSGYKMSRRLYTKYVDSFDRIAVINGFNNQEQTTQYFSTFTEELKIFSIDEAEYAWRWIDQKPHL</sequence>
<keyword evidence="2" id="KW-1185">Reference proteome</keyword>
<evidence type="ECO:0000313" key="2">
    <source>
        <dbReference type="Proteomes" id="UP000479132"/>
    </source>
</evidence>
<evidence type="ECO:0000313" key="1">
    <source>
        <dbReference type="EMBL" id="NGP87965.1"/>
    </source>
</evidence>
<dbReference type="Pfam" id="PF11964">
    <property type="entry name" value="SpoIIAA-like"/>
    <property type="match status" value="1"/>
</dbReference>
<dbReference type="Proteomes" id="UP000479132">
    <property type="component" value="Unassembled WGS sequence"/>
</dbReference>
<dbReference type="AlphaFoldDB" id="A0A6M1T412"/>
<dbReference type="EMBL" id="JAALLS010000006">
    <property type="protein sequence ID" value="NGP87965.1"/>
    <property type="molecule type" value="Genomic_DNA"/>
</dbReference>
<dbReference type="RefSeq" id="WP_165267214.1">
    <property type="nucleotide sequence ID" value="NZ_JAALLS010000006.1"/>
</dbReference>
<name>A0A6M1T412_9BACT</name>
<dbReference type="Gene3D" id="3.40.50.10600">
    <property type="entry name" value="SpoIIaa-like domains"/>
    <property type="match status" value="1"/>
</dbReference>
<proteinExistence type="predicted"/>
<dbReference type="SUPFAM" id="SSF52091">
    <property type="entry name" value="SpoIIaa-like"/>
    <property type="match status" value="1"/>
</dbReference>
<dbReference type="InterPro" id="IPR038396">
    <property type="entry name" value="SpoIIAA-like_sf"/>
</dbReference>
<gene>
    <name evidence="1" type="ORF">G3569_06340</name>
</gene>
<dbReference type="InterPro" id="IPR036513">
    <property type="entry name" value="STAS_dom_sf"/>
</dbReference>
<reference evidence="1 2" key="1">
    <citation type="submission" date="2020-02" db="EMBL/GenBank/DDBJ databases">
        <title>Aliifodinibius halophilus 2W32, complete genome.</title>
        <authorList>
            <person name="Li Y."/>
            <person name="Wu S."/>
        </authorList>
    </citation>
    <scope>NUCLEOTIDE SEQUENCE [LARGE SCALE GENOMIC DNA]</scope>
    <source>
        <strain evidence="1 2">2W32</strain>
    </source>
</reference>